<comment type="caution">
    <text evidence="2">The sequence shown here is derived from an EMBL/GenBank/DDBJ whole genome shotgun (WGS) entry which is preliminary data.</text>
</comment>
<evidence type="ECO:0000313" key="2">
    <source>
        <dbReference type="EMBL" id="MFC6315359.1"/>
    </source>
</evidence>
<sequence>MAYLCFDIGGTAIKYRILLEDGNPVTSLLETPTEVTKTDNNIVWQIVDIAKRIVQTSGVVINGICIATAGVVDPRKGEIISAGYTIPNYTGAKIRSTIEREMKLPCSVENDVNCTLLGERWKNRYQYKNIFCMTIGTGVGGALYLDNRLYRGTQFNAGEIGYIPWKDKKDFQQVCSTQSLVDLVNLRTKQDFKNGREIMAVLRAGSSHFVFSAFEEWFAEIMNMLSIIECIINPEVFIIGGGVFAPFPGFQDRLNTLIQTKTRVTTPVLLANQGNSAGLYGALYHFQHGGSSR</sequence>
<dbReference type="Gene3D" id="3.30.420.40">
    <property type="match status" value="2"/>
</dbReference>
<accession>A0ABW1URF6</accession>
<dbReference type="PANTHER" id="PTHR18964">
    <property type="entry name" value="ROK (REPRESSOR, ORF, KINASE) FAMILY"/>
    <property type="match status" value="1"/>
</dbReference>
<evidence type="ECO:0000313" key="3">
    <source>
        <dbReference type="Proteomes" id="UP001596310"/>
    </source>
</evidence>
<dbReference type="SUPFAM" id="SSF53067">
    <property type="entry name" value="Actin-like ATPase domain"/>
    <property type="match status" value="1"/>
</dbReference>
<dbReference type="Proteomes" id="UP001596310">
    <property type="component" value="Unassembled WGS sequence"/>
</dbReference>
<comment type="similarity">
    <text evidence="1">Belongs to the ROK (NagC/XylR) family.</text>
</comment>
<proteinExistence type="inferred from homology"/>
<name>A0ABW1URF6_9LACO</name>
<evidence type="ECO:0000256" key="1">
    <source>
        <dbReference type="ARBA" id="ARBA00006479"/>
    </source>
</evidence>
<reference evidence="3" key="1">
    <citation type="journal article" date="2019" name="Int. J. Syst. Evol. Microbiol.">
        <title>The Global Catalogue of Microorganisms (GCM) 10K type strain sequencing project: providing services to taxonomists for standard genome sequencing and annotation.</title>
        <authorList>
            <consortium name="The Broad Institute Genomics Platform"/>
            <consortium name="The Broad Institute Genome Sequencing Center for Infectious Disease"/>
            <person name="Wu L."/>
            <person name="Ma J."/>
        </authorList>
    </citation>
    <scope>NUCLEOTIDE SEQUENCE [LARGE SCALE GENOMIC DNA]</scope>
    <source>
        <strain evidence="3">CCM 8897</strain>
    </source>
</reference>
<dbReference type="EMBL" id="JBHSSM010000017">
    <property type="protein sequence ID" value="MFC6315359.1"/>
    <property type="molecule type" value="Genomic_DNA"/>
</dbReference>
<dbReference type="PANTHER" id="PTHR18964:SF165">
    <property type="entry name" value="BETA-GLUCOSIDE KINASE"/>
    <property type="match status" value="1"/>
</dbReference>
<dbReference type="RefSeq" id="WP_125597570.1">
    <property type="nucleotide sequence ID" value="NZ_JBHSSM010000017.1"/>
</dbReference>
<dbReference type="InterPro" id="IPR000600">
    <property type="entry name" value="ROK"/>
</dbReference>
<organism evidence="2 3">
    <name type="scientific">Lapidilactobacillus achengensis</name>
    <dbReference type="NCBI Taxonomy" id="2486000"/>
    <lineage>
        <taxon>Bacteria</taxon>
        <taxon>Bacillati</taxon>
        <taxon>Bacillota</taxon>
        <taxon>Bacilli</taxon>
        <taxon>Lactobacillales</taxon>
        <taxon>Lactobacillaceae</taxon>
        <taxon>Lapidilactobacillus</taxon>
    </lineage>
</organism>
<gene>
    <name evidence="2" type="ORF">ACFQHW_07275</name>
</gene>
<dbReference type="Pfam" id="PF00480">
    <property type="entry name" value="ROK"/>
    <property type="match status" value="1"/>
</dbReference>
<dbReference type="InterPro" id="IPR043129">
    <property type="entry name" value="ATPase_NBD"/>
</dbReference>
<keyword evidence="3" id="KW-1185">Reference proteome</keyword>
<protein>
    <submittedName>
        <fullName evidence="2">ROK family protein</fullName>
    </submittedName>
</protein>